<dbReference type="Pfam" id="PF02771">
    <property type="entry name" value="Acyl-CoA_dh_N"/>
    <property type="match status" value="1"/>
</dbReference>
<dbReference type="InterPro" id="IPR036250">
    <property type="entry name" value="AcylCo_DH-like_C"/>
</dbReference>
<dbReference type="Gene3D" id="1.20.140.10">
    <property type="entry name" value="Butyryl-CoA Dehydrogenase, subunit A, domain 3"/>
    <property type="match status" value="1"/>
</dbReference>
<comment type="caution">
    <text evidence="10">The sequence shown here is derived from an EMBL/GenBank/DDBJ whole genome shotgun (WGS) entry which is preliminary data.</text>
</comment>
<evidence type="ECO:0000259" key="8">
    <source>
        <dbReference type="Pfam" id="PF02770"/>
    </source>
</evidence>
<name>A0ABN1XIL2_9PSEU</name>
<evidence type="ECO:0000256" key="5">
    <source>
        <dbReference type="ARBA" id="ARBA00023002"/>
    </source>
</evidence>
<accession>A0ABN1XIL2</accession>
<evidence type="ECO:0000259" key="7">
    <source>
        <dbReference type="Pfam" id="PF00441"/>
    </source>
</evidence>
<evidence type="ECO:0000256" key="2">
    <source>
        <dbReference type="ARBA" id="ARBA00009347"/>
    </source>
</evidence>
<dbReference type="InterPro" id="IPR052161">
    <property type="entry name" value="Mycobact_Acyl-CoA_DH"/>
</dbReference>
<organism evidence="10 11">
    <name type="scientific">Pseudonocardia kongjuensis</name>
    <dbReference type="NCBI Taxonomy" id="102227"/>
    <lineage>
        <taxon>Bacteria</taxon>
        <taxon>Bacillati</taxon>
        <taxon>Actinomycetota</taxon>
        <taxon>Actinomycetes</taxon>
        <taxon>Pseudonocardiales</taxon>
        <taxon>Pseudonocardiaceae</taxon>
        <taxon>Pseudonocardia</taxon>
    </lineage>
</organism>
<dbReference type="PANTHER" id="PTHR43292:SF3">
    <property type="entry name" value="ACYL-COA DEHYDROGENASE FADE29"/>
    <property type="match status" value="1"/>
</dbReference>
<dbReference type="Gene3D" id="1.10.540.10">
    <property type="entry name" value="Acyl-CoA dehydrogenase/oxidase, N-terminal domain"/>
    <property type="match status" value="1"/>
</dbReference>
<keyword evidence="5 6" id="KW-0560">Oxidoreductase</keyword>
<dbReference type="Pfam" id="PF00441">
    <property type="entry name" value="Acyl-CoA_dh_1"/>
    <property type="match status" value="1"/>
</dbReference>
<dbReference type="InterPro" id="IPR037069">
    <property type="entry name" value="AcylCoA_DH/ox_N_sf"/>
</dbReference>
<keyword evidence="3 6" id="KW-0285">Flavoprotein</keyword>
<dbReference type="RefSeq" id="WP_344018889.1">
    <property type="nucleotide sequence ID" value="NZ_BAAAJK010000004.1"/>
</dbReference>
<feature type="domain" description="Acyl-CoA oxidase/dehydrogenase middle" evidence="8">
    <location>
        <begin position="125"/>
        <end position="219"/>
    </location>
</feature>
<dbReference type="SUPFAM" id="SSF47203">
    <property type="entry name" value="Acyl-CoA dehydrogenase C-terminal domain-like"/>
    <property type="match status" value="1"/>
</dbReference>
<feature type="domain" description="Acyl-CoA dehydrogenase/oxidase C-terminal" evidence="7">
    <location>
        <begin position="232"/>
        <end position="388"/>
    </location>
</feature>
<evidence type="ECO:0000313" key="10">
    <source>
        <dbReference type="EMBL" id="GAA1382631.1"/>
    </source>
</evidence>
<keyword evidence="4 6" id="KW-0274">FAD</keyword>
<evidence type="ECO:0000259" key="9">
    <source>
        <dbReference type="Pfam" id="PF02771"/>
    </source>
</evidence>
<dbReference type="InterPro" id="IPR009075">
    <property type="entry name" value="AcylCo_DH/oxidase_C"/>
</dbReference>
<dbReference type="EMBL" id="BAAAJK010000004">
    <property type="protein sequence ID" value="GAA1382631.1"/>
    <property type="molecule type" value="Genomic_DNA"/>
</dbReference>
<dbReference type="PANTHER" id="PTHR43292">
    <property type="entry name" value="ACYL-COA DEHYDROGENASE"/>
    <property type="match status" value="1"/>
</dbReference>
<sequence>MVASADPDTADLGRYRERCRSWLAATPIPEVPLDLTERFRVLRGWQRTLHDGGWTGIAWSRAAGGQGLSHRHQLVFSEELARARAPQPIGLIGLDVVGPSIDRFGTHRQRTELLPRLLSGADIWCQGFSEPDAGSDLASLRTRAEPDGDHFVVTGQKVWTSWAHLASWCAMLVRTDPDAPGSRGISYLLVDMSTPGIETRPLTQMTGDQEFCEVFLDGVRVPRENLVGGLHQGWPIARHTLGTERAAYTLRRRVEYEVALRDAIAELSACGTLDADPHRAHRVRSAVGRSHVALRVLEARTRGTIDRLAADTGPVPADSVDKLLLNDVEQQVYGSIADLLGPLRATPSGRPLGLDPARWAHDHLYSRAASIYGGTSQIQRTIIAERLLGLPRD</sequence>
<comment type="similarity">
    <text evidence="2 6">Belongs to the acyl-CoA dehydrogenase family.</text>
</comment>
<comment type="cofactor">
    <cofactor evidence="1 6">
        <name>FAD</name>
        <dbReference type="ChEBI" id="CHEBI:57692"/>
    </cofactor>
</comment>
<protein>
    <submittedName>
        <fullName evidence="10">Acyl-CoA dehydrogenase family protein</fullName>
    </submittedName>
</protein>
<evidence type="ECO:0000313" key="11">
    <source>
        <dbReference type="Proteomes" id="UP001501414"/>
    </source>
</evidence>
<dbReference type="InterPro" id="IPR009100">
    <property type="entry name" value="AcylCoA_DH/oxidase_NM_dom_sf"/>
</dbReference>
<gene>
    <name evidence="10" type="ORF">GCM10009613_10750</name>
</gene>
<feature type="domain" description="Acyl-CoA dehydrogenase/oxidase N-terminal" evidence="9">
    <location>
        <begin position="16"/>
        <end position="120"/>
    </location>
</feature>
<dbReference type="Gene3D" id="2.40.110.10">
    <property type="entry name" value="Butyryl-CoA Dehydrogenase, subunit A, domain 2"/>
    <property type="match status" value="1"/>
</dbReference>
<proteinExistence type="inferred from homology"/>
<keyword evidence="11" id="KW-1185">Reference proteome</keyword>
<evidence type="ECO:0000256" key="6">
    <source>
        <dbReference type="RuleBase" id="RU362125"/>
    </source>
</evidence>
<evidence type="ECO:0000256" key="3">
    <source>
        <dbReference type="ARBA" id="ARBA00022630"/>
    </source>
</evidence>
<evidence type="ECO:0000256" key="1">
    <source>
        <dbReference type="ARBA" id="ARBA00001974"/>
    </source>
</evidence>
<dbReference type="Pfam" id="PF02770">
    <property type="entry name" value="Acyl-CoA_dh_M"/>
    <property type="match status" value="1"/>
</dbReference>
<dbReference type="InterPro" id="IPR006091">
    <property type="entry name" value="Acyl-CoA_Oxase/DH_mid-dom"/>
</dbReference>
<dbReference type="InterPro" id="IPR013786">
    <property type="entry name" value="AcylCoA_DH/ox_N"/>
</dbReference>
<evidence type="ECO:0000256" key="4">
    <source>
        <dbReference type="ARBA" id="ARBA00022827"/>
    </source>
</evidence>
<dbReference type="SUPFAM" id="SSF56645">
    <property type="entry name" value="Acyl-CoA dehydrogenase NM domain-like"/>
    <property type="match status" value="1"/>
</dbReference>
<dbReference type="InterPro" id="IPR046373">
    <property type="entry name" value="Acyl-CoA_Oxase/DH_mid-dom_sf"/>
</dbReference>
<reference evidence="10 11" key="1">
    <citation type="journal article" date="2019" name="Int. J. Syst. Evol. Microbiol.">
        <title>The Global Catalogue of Microorganisms (GCM) 10K type strain sequencing project: providing services to taxonomists for standard genome sequencing and annotation.</title>
        <authorList>
            <consortium name="The Broad Institute Genomics Platform"/>
            <consortium name="The Broad Institute Genome Sequencing Center for Infectious Disease"/>
            <person name="Wu L."/>
            <person name="Ma J."/>
        </authorList>
    </citation>
    <scope>NUCLEOTIDE SEQUENCE [LARGE SCALE GENOMIC DNA]</scope>
    <source>
        <strain evidence="10 11">JCM 11896</strain>
    </source>
</reference>
<dbReference type="Proteomes" id="UP001501414">
    <property type="component" value="Unassembled WGS sequence"/>
</dbReference>